<comment type="caution">
    <text evidence="4">The sequence shown here is derived from an EMBL/GenBank/DDBJ whole genome shotgun (WGS) entry which is preliminary data.</text>
</comment>
<keyword evidence="5" id="KW-1185">Reference proteome</keyword>
<evidence type="ECO:0000256" key="1">
    <source>
        <dbReference type="SAM" id="MobiDB-lite"/>
    </source>
</evidence>
<organism evidence="4 5">
    <name type="scientific">Neolewinella xylanilytica</name>
    <dbReference type="NCBI Taxonomy" id="1514080"/>
    <lineage>
        <taxon>Bacteria</taxon>
        <taxon>Pseudomonadati</taxon>
        <taxon>Bacteroidota</taxon>
        <taxon>Saprospiria</taxon>
        <taxon>Saprospirales</taxon>
        <taxon>Lewinellaceae</taxon>
        <taxon>Neolewinella</taxon>
    </lineage>
</organism>
<feature type="domain" description="DUF5723" evidence="3">
    <location>
        <begin position="43"/>
        <end position="408"/>
    </location>
</feature>
<dbReference type="AlphaFoldDB" id="A0A2S6IBC5"/>
<evidence type="ECO:0000313" key="4">
    <source>
        <dbReference type="EMBL" id="PPK88766.1"/>
    </source>
</evidence>
<feature type="chain" id="PRO_5015635925" description="DUF5723 domain-containing protein" evidence="2">
    <location>
        <begin position="23"/>
        <end position="474"/>
    </location>
</feature>
<evidence type="ECO:0000313" key="5">
    <source>
        <dbReference type="Proteomes" id="UP000237662"/>
    </source>
</evidence>
<evidence type="ECO:0000256" key="2">
    <source>
        <dbReference type="SAM" id="SignalP"/>
    </source>
</evidence>
<keyword evidence="2" id="KW-0732">Signal</keyword>
<proteinExistence type="predicted"/>
<dbReference type="OrthoDB" id="9805336at2"/>
<gene>
    <name evidence="4" type="ORF">CLV84_1737</name>
</gene>
<feature type="signal peptide" evidence="2">
    <location>
        <begin position="1"/>
        <end position="22"/>
    </location>
</feature>
<evidence type="ECO:0000259" key="3">
    <source>
        <dbReference type="Pfam" id="PF18990"/>
    </source>
</evidence>
<dbReference type="InterPro" id="IPR043781">
    <property type="entry name" value="DUF5723"/>
</dbReference>
<sequence length="474" mass="52101">MKTQYTLPLLLFCILTSANVSSQGYFGLRMDNYAGIHGVTLNPAELANSRVATEINLGSVSTYLSNDYLTVDFSSDLVDDFDGLWEESIIRNPQSDNRLNGNIDIVGPSLMFRAGKKSGIAFSTRLRGLYRIDNFSGQLLEGVQDDFDAFSAFDFAMNNHRSFLHTYLEAGFSYGTVVIEGLQSQLKVGGSVKYLQGVGASFTSSESLTGSYNGDTERIDFNGDFTYGTTTDYYYDEIPFGELTSGFGFDVGVAWEWWSKELPDSPLLPPYRLKLGASITDIGTISYEGADQSSYQVNGTLRSEEVEGEEVEYILDGNFDGTESTQTVEAGLPTSLNLMADFRVAGKLYFSAVMNKSLSSRDELFSSSFPTVVAVTPRLQTKWLGLYAPVVFGGYEGPTVGAGLRFWILTVGSGSLLTDLVLGDNPYSTDVYVGVKLPFYRRTKPNKKDVERMEAEKEEALDTDSSDDKPAAKE</sequence>
<dbReference type="EMBL" id="PTJC01000005">
    <property type="protein sequence ID" value="PPK88766.1"/>
    <property type="molecule type" value="Genomic_DNA"/>
</dbReference>
<name>A0A2S6IBC5_9BACT</name>
<dbReference type="RefSeq" id="WP_146088758.1">
    <property type="nucleotide sequence ID" value="NZ_PTJC01000005.1"/>
</dbReference>
<dbReference type="Pfam" id="PF18990">
    <property type="entry name" value="DUF5723"/>
    <property type="match status" value="1"/>
</dbReference>
<reference evidence="4 5" key="1">
    <citation type="submission" date="2018-02" db="EMBL/GenBank/DDBJ databases">
        <title>Genomic Encyclopedia of Archaeal and Bacterial Type Strains, Phase II (KMG-II): from individual species to whole genera.</title>
        <authorList>
            <person name="Goeker M."/>
        </authorList>
    </citation>
    <scope>NUCLEOTIDE SEQUENCE [LARGE SCALE GENOMIC DNA]</scope>
    <source>
        <strain evidence="4 5">DSM 29526</strain>
    </source>
</reference>
<feature type="region of interest" description="Disordered" evidence="1">
    <location>
        <begin position="446"/>
        <end position="474"/>
    </location>
</feature>
<protein>
    <recommendedName>
        <fullName evidence="3">DUF5723 domain-containing protein</fullName>
    </recommendedName>
</protein>
<accession>A0A2S6IBC5</accession>
<dbReference type="Proteomes" id="UP000237662">
    <property type="component" value="Unassembled WGS sequence"/>
</dbReference>